<dbReference type="AlphaFoldDB" id="A0A8S1ZZ43"/>
<dbReference type="Pfam" id="PF04520">
    <property type="entry name" value="Senescence_reg"/>
    <property type="match status" value="1"/>
</dbReference>
<dbReference type="PROSITE" id="PS50096">
    <property type="entry name" value="IQ"/>
    <property type="match status" value="1"/>
</dbReference>
<protein>
    <recommendedName>
        <fullName evidence="7">Protein IQ-DOMAIN 1</fullName>
    </recommendedName>
</protein>
<feature type="region of interest" description="Disordered" evidence="4">
    <location>
        <begin position="20"/>
        <end position="40"/>
    </location>
</feature>
<evidence type="ECO:0000256" key="4">
    <source>
        <dbReference type="SAM" id="MobiDB-lite"/>
    </source>
</evidence>
<keyword evidence="1" id="KW-0112">Calmodulin-binding</keyword>
<feature type="compositionally biased region" description="Polar residues" evidence="4">
    <location>
        <begin position="264"/>
        <end position="278"/>
    </location>
</feature>
<keyword evidence="6" id="KW-1185">Reference proteome</keyword>
<gene>
    <name evidence="5" type="ORF">AARE701A_LOCUS7233</name>
</gene>
<dbReference type="InterPro" id="IPR007608">
    <property type="entry name" value="Senescence_reg_S40"/>
</dbReference>
<dbReference type="GO" id="GO:0010150">
    <property type="term" value="P:leaf senescence"/>
    <property type="evidence" value="ECO:0007669"/>
    <property type="project" value="UniProtKB-ARBA"/>
</dbReference>
<comment type="similarity">
    <text evidence="3">Belongs to the senescence regulator S40 family.</text>
</comment>
<feature type="region of interest" description="Disordered" evidence="4">
    <location>
        <begin position="228"/>
        <end position="278"/>
    </location>
</feature>
<accession>A0A8S1ZZ43</accession>
<dbReference type="PANTHER" id="PTHR32295:SF134">
    <property type="entry name" value="PROTEIN IQ-DOMAIN 10"/>
    <property type="match status" value="1"/>
</dbReference>
<name>A0A8S1ZZ43_ARAAE</name>
<evidence type="ECO:0000256" key="3">
    <source>
        <dbReference type="ARBA" id="ARBA00034773"/>
    </source>
</evidence>
<reference evidence="5" key="1">
    <citation type="submission" date="2021-01" db="EMBL/GenBank/DDBJ databases">
        <authorList>
            <person name="Bezrukov I."/>
        </authorList>
    </citation>
    <scope>NUCLEOTIDE SEQUENCE</scope>
</reference>
<feature type="compositionally biased region" description="Low complexity" evidence="4">
    <location>
        <begin position="389"/>
        <end position="410"/>
    </location>
</feature>
<dbReference type="Proteomes" id="UP000682877">
    <property type="component" value="Chromosome 3"/>
</dbReference>
<dbReference type="GO" id="GO:0005516">
    <property type="term" value="F:calmodulin binding"/>
    <property type="evidence" value="ECO:0007669"/>
    <property type="project" value="UniProtKB-KW"/>
</dbReference>
<proteinExistence type="inferred from homology"/>
<comment type="similarity">
    <text evidence="2">Belongs to the IQD family.</text>
</comment>
<organism evidence="5 6">
    <name type="scientific">Arabidopsis arenosa</name>
    <name type="common">Sand rock-cress</name>
    <name type="synonym">Cardaminopsis arenosa</name>
    <dbReference type="NCBI Taxonomy" id="38785"/>
    <lineage>
        <taxon>Eukaryota</taxon>
        <taxon>Viridiplantae</taxon>
        <taxon>Streptophyta</taxon>
        <taxon>Embryophyta</taxon>
        <taxon>Tracheophyta</taxon>
        <taxon>Spermatophyta</taxon>
        <taxon>Magnoliopsida</taxon>
        <taxon>eudicotyledons</taxon>
        <taxon>Gunneridae</taxon>
        <taxon>Pentapetalae</taxon>
        <taxon>rosids</taxon>
        <taxon>malvids</taxon>
        <taxon>Brassicales</taxon>
        <taxon>Brassicaceae</taxon>
        <taxon>Camelineae</taxon>
        <taxon>Arabidopsis</taxon>
    </lineage>
</organism>
<evidence type="ECO:0000256" key="1">
    <source>
        <dbReference type="ARBA" id="ARBA00022860"/>
    </source>
</evidence>
<dbReference type="PANTHER" id="PTHR32295">
    <property type="entry name" value="IQ-DOMAIN 5-RELATED"/>
    <property type="match status" value="1"/>
</dbReference>
<feature type="compositionally biased region" description="Polar residues" evidence="4">
    <location>
        <begin position="329"/>
        <end position="349"/>
    </location>
</feature>
<evidence type="ECO:0000313" key="6">
    <source>
        <dbReference type="Proteomes" id="UP000682877"/>
    </source>
</evidence>
<feature type="compositionally biased region" description="Polar residues" evidence="4">
    <location>
        <begin position="22"/>
        <end position="40"/>
    </location>
</feature>
<evidence type="ECO:0008006" key="7">
    <source>
        <dbReference type="Google" id="ProtNLM"/>
    </source>
</evidence>
<evidence type="ECO:0000256" key="2">
    <source>
        <dbReference type="ARBA" id="ARBA00024341"/>
    </source>
</evidence>
<dbReference type="EMBL" id="LR999453">
    <property type="protein sequence ID" value="CAE5967342.1"/>
    <property type="molecule type" value="Genomic_DNA"/>
</dbReference>
<evidence type="ECO:0000313" key="5">
    <source>
        <dbReference type="EMBL" id="CAE5967342.1"/>
    </source>
</evidence>
<feature type="region of interest" description="Disordered" evidence="4">
    <location>
        <begin position="389"/>
        <end position="426"/>
    </location>
</feature>
<feature type="region of interest" description="Disordered" evidence="4">
    <location>
        <begin position="325"/>
        <end position="349"/>
    </location>
</feature>
<sequence length="526" mass="57814">MGSGWLLRSIICLNGTKKNKSNRGNVLSETSNRVKPVESSSAASTKLTSEVAVIRIQKAFRAFKARKRLCSLKSARRFNALIQGHTVKNQTSTALNVIHSWCDIQSQVRARRLYMVTQGRLQHKRLENRLKLEIKLHDLEVEWCGGSETMEEILAKIQQREEATVKRERAMAYAFSHQWRANATQYLGQASFNLGKESWGWSWKERWIAARPWEIRAQCYVSYKPIKPAKKPGKSSPNNVITKTSAKPDFPYAKEVGNSKKPDSSLSNQHNFSDSQISRVSLTTMNKNPRIDFSSPSSLATISDSADGELNEDDIFAIDISHAPARHSPVSSPAKQQTPARQLQRSKSGLKNVEASGILAALPESSGNSSYLSHVFHHKPAAALSTSVSSTASSSSSSGGGASAASSSSARAIPTAPKPPQERLPFSASFIGGGKYPQSAPVQVPLVSSAMMNRHKKEFKLTDVVDDDEEEEEEGEMLPPHEIVARSLAQSSLLSCSVLEGAGRTLKGRDLRQVRNAVFRRTGFID</sequence>
<feature type="compositionally biased region" description="Polar residues" evidence="4">
    <location>
        <begin position="235"/>
        <end position="245"/>
    </location>
</feature>